<dbReference type="PANTHER" id="PTHR43266:SF2">
    <property type="entry name" value="MAJOR FACILITATOR SUPERFAMILY (MFS) PROFILE DOMAIN-CONTAINING PROTEIN"/>
    <property type="match status" value="1"/>
</dbReference>
<evidence type="ECO:0000256" key="3">
    <source>
        <dbReference type="ARBA" id="ARBA00022475"/>
    </source>
</evidence>
<dbReference type="Gene3D" id="1.20.1250.20">
    <property type="entry name" value="MFS general substrate transporter like domains"/>
    <property type="match status" value="1"/>
</dbReference>
<feature type="transmembrane region" description="Helical" evidence="7">
    <location>
        <begin position="144"/>
        <end position="161"/>
    </location>
</feature>
<proteinExistence type="predicted"/>
<dbReference type="InterPro" id="IPR020846">
    <property type="entry name" value="MFS_dom"/>
</dbReference>
<gene>
    <name evidence="9" type="ORF">FILTAD_00232</name>
</gene>
<accession>A0A3P5WKK0</accession>
<dbReference type="PROSITE" id="PS50850">
    <property type="entry name" value="MFS"/>
    <property type="match status" value="1"/>
</dbReference>
<dbReference type="GO" id="GO:0005886">
    <property type="term" value="C:plasma membrane"/>
    <property type="evidence" value="ECO:0007669"/>
    <property type="project" value="UniProtKB-SubCell"/>
</dbReference>
<feature type="domain" description="Major facilitator superfamily (MFS) profile" evidence="8">
    <location>
        <begin position="13"/>
        <end position="191"/>
    </location>
</feature>
<feature type="transmembrane region" description="Helical" evidence="7">
    <location>
        <begin position="167"/>
        <end position="186"/>
    </location>
</feature>
<keyword evidence="4 7" id="KW-0812">Transmembrane</keyword>
<feature type="transmembrane region" description="Helical" evidence="7">
    <location>
        <begin position="52"/>
        <end position="71"/>
    </location>
</feature>
<evidence type="ECO:0000256" key="1">
    <source>
        <dbReference type="ARBA" id="ARBA00004651"/>
    </source>
</evidence>
<dbReference type="PANTHER" id="PTHR43266">
    <property type="entry name" value="MACROLIDE-EFFLUX PROTEIN"/>
    <property type="match status" value="1"/>
</dbReference>
<dbReference type="GO" id="GO:0022857">
    <property type="term" value="F:transmembrane transporter activity"/>
    <property type="evidence" value="ECO:0007669"/>
    <property type="project" value="InterPro"/>
</dbReference>
<organism evidence="9 10">
    <name type="scientific">Filibacter tadaridae</name>
    <dbReference type="NCBI Taxonomy" id="2483811"/>
    <lineage>
        <taxon>Bacteria</taxon>
        <taxon>Bacillati</taxon>
        <taxon>Bacillota</taxon>
        <taxon>Bacilli</taxon>
        <taxon>Bacillales</taxon>
        <taxon>Caryophanaceae</taxon>
        <taxon>Filibacter</taxon>
    </lineage>
</organism>
<reference evidence="9 10" key="1">
    <citation type="submission" date="2018-11" db="EMBL/GenBank/DDBJ databases">
        <authorList>
            <person name="Criscuolo A."/>
        </authorList>
    </citation>
    <scope>NUCLEOTIDE SEQUENCE [LARGE SCALE GENOMIC DNA]</scope>
    <source>
        <strain evidence="9">ATB-66</strain>
    </source>
</reference>
<keyword evidence="3" id="KW-1003">Cell membrane</keyword>
<feature type="transmembrane region" description="Helical" evidence="7">
    <location>
        <begin position="78"/>
        <end position="98"/>
    </location>
</feature>
<dbReference type="EMBL" id="UXAV01000016">
    <property type="protein sequence ID" value="VDC19113.1"/>
    <property type="molecule type" value="Genomic_DNA"/>
</dbReference>
<keyword evidence="2" id="KW-0813">Transport</keyword>
<dbReference type="InterPro" id="IPR011701">
    <property type="entry name" value="MFS"/>
</dbReference>
<dbReference type="Proteomes" id="UP000270468">
    <property type="component" value="Unassembled WGS sequence"/>
</dbReference>
<evidence type="ECO:0000256" key="5">
    <source>
        <dbReference type="ARBA" id="ARBA00022989"/>
    </source>
</evidence>
<keyword evidence="10" id="KW-1185">Reference proteome</keyword>
<dbReference type="Pfam" id="PF07690">
    <property type="entry name" value="MFS_1"/>
    <property type="match status" value="1"/>
</dbReference>
<feature type="transmembrane region" description="Helical" evidence="7">
    <location>
        <begin position="104"/>
        <end position="123"/>
    </location>
</feature>
<comment type="subcellular location">
    <subcellularLocation>
        <location evidence="1">Cell membrane</location>
        <topology evidence="1">Multi-pass membrane protein</topology>
    </subcellularLocation>
</comment>
<dbReference type="AlphaFoldDB" id="A0A3P5WKK0"/>
<evidence type="ECO:0000313" key="9">
    <source>
        <dbReference type="EMBL" id="VDC19113.1"/>
    </source>
</evidence>
<dbReference type="SUPFAM" id="SSF103473">
    <property type="entry name" value="MFS general substrate transporter"/>
    <property type="match status" value="1"/>
</dbReference>
<evidence type="ECO:0000256" key="4">
    <source>
        <dbReference type="ARBA" id="ARBA00022692"/>
    </source>
</evidence>
<name>A0A3P5WKK0_9BACL</name>
<protein>
    <submittedName>
        <fullName evidence="9">Enterobactin exporter EntS</fullName>
    </submittedName>
</protein>
<evidence type="ECO:0000313" key="10">
    <source>
        <dbReference type="Proteomes" id="UP000270468"/>
    </source>
</evidence>
<feature type="transmembrane region" description="Helical" evidence="7">
    <location>
        <begin position="21"/>
        <end position="40"/>
    </location>
</feature>
<keyword evidence="6 7" id="KW-0472">Membrane</keyword>
<evidence type="ECO:0000256" key="7">
    <source>
        <dbReference type="SAM" id="Phobius"/>
    </source>
</evidence>
<dbReference type="InterPro" id="IPR036259">
    <property type="entry name" value="MFS_trans_sf"/>
</dbReference>
<keyword evidence="5 7" id="KW-1133">Transmembrane helix</keyword>
<evidence type="ECO:0000259" key="8">
    <source>
        <dbReference type="PROSITE" id="PS50850"/>
    </source>
</evidence>
<sequence>MKEGIDEFFRNKTLLTPTITVLFMNFASSLVIGVLIFFVIDQLGVTSTQVGLMFTISAIGGLLGASLISSIRKRFGRGVIYTFSLLIKVIGMGCLIFAPTWWAIGIALAIRTFSTTISNVVYFTIRQKLTPNHILGRVAGTSSMLMKLTLPFGLFIAGLWAEYLPIRILFVISMLIFLCLFIRLFIIHFEG</sequence>
<evidence type="ECO:0000256" key="6">
    <source>
        <dbReference type="ARBA" id="ARBA00023136"/>
    </source>
</evidence>
<evidence type="ECO:0000256" key="2">
    <source>
        <dbReference type="ARBA" id="ARBA00022448"/>
    </source>
</evidence>